<keyword evidence="1" id="KW-0808">Transferase</keyword>
<feature type="transmembrane region" description="Helical" evidence="4">
    <location>
        <begin position="12"/>
        <end position="30"/>
    </location>
</feature>
<evidence type="ECO:0000313" key="5">
    <source>
        <dbReference type="EMBL" id="KAF8449263.1"/>
    </source>
</evidence>
<keyword evidence="2" id="KW-0294">Fucose metabolism</keyword>
<organism evidence="5 6">
    <name type="scientific">Boletus edulis BED1</name>
    <dbReference type="NCBI Taxonomy" id="1328754"/>
    <lineage>
        <taxon>Eukaryota</taxon>
        <taxon>Fungi</taxon>
        <taxon>Dikarya</taxon>
        <taxon>Basidiomycota</taxon>
        <taxon>Agaricomycotina</taxon>
        <taxon>Agaricomycetes</taxon>
        <taxon>Agaricomycetidae</taxon>
        <taxon>Boletales</taxon>
        <taxon>Boletineae</taxon>
        <taxon>Boletaceae</taxon>
        <taxon>Boletoideae</taxon>
        <taxon>Boletus</taxon>
    </lineage>
</organism>
<evidence type="ECO:0000256" key="2">
    <source>
        <dbReference type="ARBA" id="ARBA00023253"/>
    </source>
</evidence>
<dbReference type="GO" id="GO:0006004">
    <property type="term" value="P:fucose metabolic process"/>
    <property type="evidence" value="ECO:0007669"/>
    <property type="project" value="UniProtKB-KW"/>
</dbReference>
<name>A0AAD4GKJ4_BOLED</name>
<protein>
    <submittedName>
        <fullName evidence="5">Uncharacterized protein</fullName>
    </submittedName>
</protein>
<keyword evidence="4" id="KW-0812">Transmembrane</keyword>
<sequence>MASYGLTRRGIKLLRFLSLVSIGLLIYIRWHDIFPQPGPPPLYEEARESENSLPHYNDYEHKTVKYLLAANHFHSSGWGNIMQDYVMMGLLAHSTNRSFVFNDYVWNRDGSLYSEYNGKQIPSRIPLSAFLGGPMVGGPWPAGDQTPLSVSREFFHKVCPNPTVLPTSDINTDDVRFNDDIPASYIFERWVEKINAIDDPCLMFDSNSSPIFEFWIYGNKKRMLSIWPYLSRSPVSMQWGWSSLVEDAFRRNFHPLESRMPSFLRGISNVFREENSSLTIPGLLAIHIRRGDFKDHCVHLAKWGADWHAFNSFPEFIDKFDRPTDSGWGEASEQTIELYNRRCYPSIEQIVEKVNRVQKEAADPLRHLYIMTNGPTPWVQELKSALAQNMSWDHITSSRDLELTWEQKFVAYAVDMYIAQRAQVFIGNGWSSLTSNMVMIRMAQGYDPNTNRFW</sequence>
<reference evidence="5" key="1">
    <citation type="submission" date="2019-10" db="EMBL/GenBank/DDBJ databases">
        <authorList>
            <consortium name="DOE Joint Genome Institute"/>
            <person name="Kuo A."/>
            <person name="Miyauchi S."/>
            <person name="Kiss E."/>
            <person name="Drula E."/>
            <person name="Kohler A."/>
            <person name="Sanchez-Garcia M."/>
            <person name="Andreopoulos B."/>
            <person name="Barry K.W."/>
            <person name="Bonito G."/>
            <person name="Buee M."/>
            <person name="Carver A."/>
            <person name="Chen C."/>
            <person name="Cichocki N."/>
            <person name="Clum A."/>
            <person name="Culley D."/>
            <person name="Crous P.W."/>
            <person name="Fauchery L."/>
            <person name="Girlanda M."/>
            <person name="Hayes R."/>
            <person name="Keri Z."/>
            <person name="LaButti K."/>
            <person name="Lipzen A."/>
            <person name="Lombard V."/>
            <person name="Magnuson J."/>
            <person name="Maillard F."/>
            <person name="Morin E."/>
            <person name="Murat C."/>
            <person name="Nolan M."/>
            <person name="Ohm R."/>
            <person name="Pangilinan J."/>
            <person name="Pereira M."/>
            <person name="Perotto S."/>
            <person name="Peter M."/>
            <person name="Riley R."/>
            <person name="Sitrit Y."/>
            <person name="Stielow B."/>
            <person name="Szollosi G."/>
            <person name="Zifcakova L."/>
            <person name="Stursova M."/>
            <person name="Spatafora J.W."/>
            <person name="Tedersoo L."/>
            <person name="Vaario L.-M."/>
            <person name="Yamada A."/>
            <person name="Yan M."/>
            <person name="Wang P."/>
            <person name="Xu J."/>
            <person name="Bruns T."/>
            <person name="Baldrian P."/>
            <person name="Vilgalys R."/>
            <person name="Henrissat B."/>
            <person name="Grigoriev I.V."/>
            <person name="Hibbett D."/>
            <person name="Nagy L.G."/>
            <person name="Martin F.M."/>
        </authorList>
    </citation>
    <scope>NUCLEOTIDE SEQUENCE</scope>
    <source>
        <strain evidence="5">BED1</strain>
    </source>
</reference>
<dbReference type="Gene3D" id="3.40.50.11350">
    <property type="match status" value="1"/>
</dbReference>
<dbReference type="CDD" id="cd11296">
    <property type="entry name" value="O-FucT_like"/>
    <property type="match status" value="1"/>
</dbReference>
<evidence type="ECO:0000256" key="1">
    <source>
        <dbReference type="ARBA" id="ARBA00022679"/>
    </source>
</evidence>
<dbReference type="GO" id="GO:0016740">
    <property type="term" value="F:transferase activity"/>
    <property type="evidence" value="ECO:0007669"/>
    <property type="project" value="UniProtKB-KW"/>
</dbReference>
<keyword evidence="3" id="KW-0119">Carbohydrate metabolism</keyword>
<keyword evidence="4" id="KW-1133">Transmembrane helix</keyword>
<proteinExistence type="predicted"/>
<dbReference type="EMBL" id="WHUW01000003">
    <property type="protein sequence ID" value="KAF8449263.1"/>
    <property type="molecule type" value="Genomic_DNA"/>
</dbReference>
<keyword evidence="4" id="KW-0472">Membrane</keyword>
<evidence type="ECO:0000256" key="3">
    <source>
        <dbReference type="ARBA" id="ARBA00023277"/>
    </source>
</evidence>
<keyword evidence="6" id="KW-1185">Reference proteome</keyword>
<dbReference type="Pfam" id="PF10250">
    <property type="entry name" value="O-FucT"/>
    <property type="match status" value="1"/>
</dbReference>
<accession>A0AAD4GKJ4</accession>
<dbReference type="Proteomes" id="UP001194468">
    <property type="component" value="Unassembled WGS sequence"/>
</dbReference>
<evidence type="ECO:0000313" key="6">
    <source>
        <dbReference type="Proteomes" id="UP001194468"/>
    </source>
</evidence>
<comment type="caution">
    <text evidence="5">The sequence shown here is derived from an EMBL/GenBank/DDBJ whole genome shotgun (WGS) entry which is preliminary data.</text>
</comment>
<gene>
    <name evidence="5" type="ORF">L210DRAFT_2653848</name>
</gene>
<evidence type="ECO:0000256" key="4">
    <source>
        <dbReference type="SAM" id="Phobius"/>
    </source>
</evidence>
<dbReference type="AlphaFoldDB" id="A0AAD4GKJ4"/>
<reference evidence="5" key="2">
    <citation type="journal article" date="2020" name="Nat. Commun.">
        <title>Large-scale genome sequencing of mycorrhizal fungi provides insights into the early evolution of symbiotic traits.</title>
        <authorList>
            <person name="Miyauchi S."/>
            <person name="Kiss E."/>
            <person name="Kuo A."/>
            <person name="Drula E."/>
            <person name="Kohler A."/>
            <person name="Sanchez-Garcia M."/>
            <person name="Morin E."/>
            <person name="Andreopoulos B."/>
            <person name="Barry K.W."/>
            <person name="Bonito G."/>
            <person name="Buee M."/>
            <person name="Carver A."/>
            <person name="Chen C."/>
            <person name="Cichocki N."/>
            <person name="Clum A."/>
            <person name="Culley D."/>
            <person name="Crous P.W."/>
            <person name="Fauchery L."/>
            <person name="Girlanda M."/>
            <person name="Hayes R.D."/>
            <person name="Keri Z."/>
            <person name="LaButti K."/>
            <person name="Lipzen A."/>
            <person name="Lombard V."/>
            <person name="Magnuson J."/>
            <person name="Maillard F."/>
            <person name="Murat C."/>
            <person name="Nolan M."/>
            <person name="Ohm R.A."/>
            <person name="Pangilinan J."/>
            <person name="Pereira M.F."/>
            <person name="Perotto S."/>
            <person name="Peter M."/>
            <person name="Pfister S."/>
            <person name="Riley R."/>
            <person name="Sitrit Y."/>
            <person name="Stielow J.B."/>
            <person name="Szollosi G."/>
            <person name="Zifcakova L."/>
            <person name="Stursova M."/>
            <person name="Spatafora J.W."/>
            <person name="Tedersoo L."/>
            <person name="Vaario L.M."/>
            <person name="Yamada A."/>
            <person name="Yan M."/>
            <person name="Wang P."/>
            <person name="Xu J."/>
            <person name="Bruns T."/>
            <person name="Baldrian P."/>
            <person name="Vilgalys R."/>
            <person name="Dunand C."/>
            <person name="Henrissat B."/>
            <person name="Grigoriev I.V."/>
            <person name="Hibbett D."/>
            <person name="Nagy L.G."/>
            <person name="Martin F.M."/>
        </authorList>
    </citation>
    <scope>NUCLEOTIDE SEQUENCE</scope>
    <source>
        <strain evidence="5">BED1</strain>
    </source>
</reference>
<dbReference type="InterPro" id="IPR019378">
    <property type="entry name" value="GDP-Fuc_O-FucTrfase"/>
</dbReference>